<keyword evidence="1" id="KW-0472">Membrane</keyword>
<dbReference type="InterPro" id="IPR029058">
    <property type="entry name" value="AB_hydrolase_fold"/>
</dbReference>
<keyword evidence="4" id="KW-1185">Reference proteome</keyword>
<reference evidence="3 4" key="1">
    <citation type="submission" date="2019-03" db="EMBL/GenBank/DDBJ databases">
        <title>Genomic Encyclopedia of Type Strains, Phase IV (KMG-IV): sequencing the most valuable type-strain genomes for metagenomic binning, comparative biology and taxonomic classification.</title>
        <authorList>
            <person name="Goeker M."/>
        </authorList>
    </citation>
    <scope>NUCLEOTIDE SEQUENCE [LARGE SCALE GENOMIC DNA]</scope>
    <source>
        <strain evidence="3 4">DSM 29481</strain>
    </source>
</reference>
<dbReference type="SUPFAM" id="SSF53474">
    <property type="entry name" value="alpha/beta-Hydrolases"/>
    <property type="match status" value="1"/>
</dbReference>
<dbReference type="Gene3D" id="3.40.50.1820">
    <property type="entry name" value="alpha/beta hydrolase"/>
    <property type="match status" value="1"/>
</dbReference>
<dbReference type="Proteomes" id="UP000295773">
    <property type="component" value="Unassembled WGS sequence"/>
</dbReference>
<protein>
    <recommendedName>
        <fullName evidence="2">Serine aminopeptidase S33 domain-containing protein</fullName>
    </recommendedName>
</protein>
<feature type="domain" description="Serine aminopeptidase S33" evidence="2">
    <location>
        <begin position="84"/>
        <end position="194"/>
    </location>
</feature>
<accession>A0A4R3T9B3</accession>
<evidence type="ECO:0000259" key="2">
    <source>
        <dbReference type="Pfam" id="PF12146"/>
    </source>
</evidence>
<keyword evidence="1" id="KW-1133">Transmembrane helix</keyword>
<dbReference type="PANTHER" id="PTHR43358">
    <property type="entry name" value="ALPHA/BETA-HYDROLASE"/>
    <property type="match status" value="1"/>
</dbReference>
<evidence type="ECO:0000313" key="4">
    <source>
        <dbReference type="Proteomes" id="UP000295773"/>
    </source>
</evidence>
<sequence>MLWLWIGCGIMMILLVAAYCLGRYFFQRAFDAKSDKSDIIQNASHRKKKPEDLWFEQEVSHIDVQIKSHDDLTLQGTIIRNHKTKWVVLVHGYMGCKKDLIPAAKRFYDMGCSVLLIDLRGHGKSEGTVIGFGALDHLDIHAWCKYLTQQYHATDIALYGVSMGAASVMMCADETNGCVKVIIEDCGFTSLREQLTHQLRKMLPHVPPCIPLFCLSLCLRAKAGYTLKQACPMDHVAQAKVPMLFLHGERDNFIPITMMEQLAKSCPTLHHVVRLPKGRHANSSLLEPHLYWEEVVSFLNKIQFLP</sequence>
<dbReference type="EMBL" id="SMBP01000016">
    <property type="protein sequence ID" value="TCU57719.1"/>
    <property type="molecule type" value="Genomic_DNA"/>
</dbReference>
<dbReference type="RefSeq" id="WP_132225172.1">
    <property type="nucleotide sequence ID" value="NZ_JANKBG010000015.1"/>
</dbReference>
<organism evidence="3 4">
    <name type="scientific">Longicatena caecimuris</name>
    <dbReference type="NCBI Taxonomy" id="1796635"/>
    <lineage>
        <taxon>Bacteria</taxon>
        <taxon>Bacillati</taxon>
        <taxon>Bacillota</taxon>
        <taxon>Erysipelotrichia</taxon>
        <taxon>Erysipelotrichales</taxon>
        <taxon>Erysipelotrichaceae</taxon>
        <taxon>Longicatena</taxon>
    </lineage>
</organism>
<dbReference type="Pfam" id="PF12146">
    <property type="entry name" value="Hydrolase_4"/>
    <property type="match status" value="1"/>
</dbReference>
<dbReference type="AlphaFoldDB" id="A0A4R3T9B3"/>
<comment type="caution">
    <text evidence="3">The sequence shown here is derived from an EMBL/GenBank/DDBJ whole genome shotgun (WGS) entry which is preliminary data.</text>
</comment>
<proteinExistence type="predicted"/>
<dbReference type="InterPro" id="IPR022742">
    <property type="entry name" value="Hydrolase_4"/>
</dbReference>
<gene>
    <name evidence="3" type="ORF">EDD61_11632</name>
</gene>
<keyword evidence="1" id="KW-0812">Transmembrane</keyword>
<name>A0A4R3T9B3_9FIRM</name>
<dbReference type="PANTHER" id="PTHR43358:SF4">
    <property type="entry name" value="ALPHA_BETA HYDROLASE FOLD-1 DOMAIN-CONTAINING PROTEIN"/>
    <property type="match status" value="1"/>
</dbReference>
<feature type="transmembrane region" description="Helical" evidence="1">
    <location>
        <begin position="6"/>
        <end position="26"/>
    </location>
</feature>
<dbReference type="InterPro" id="IPR052920">
    <property type="entry name" value="DNA-binding_regulatory"/>
</dbReference>
<evidence type="ECO:0000256" key="1">
    <source>
        <dbReference type="SAM" id="Phobius"/>
    </source>
</evidence>
<evidence type="ECO:0000313" key="3">
    <source>
        <dbReference type="EMBL" id="TCU57719.1"/>
    </source>
</evidence>